<keyword evidence="6" id="KW-0805">Transcription regulation</keyword>
<evidence type="ECO:0000256" key="6">
    <source>
        <dbReference type="ARBA" id="ARBA00023015"/>
    </source>
</evidence>
<feature type="non-terminal residue" evidence="11">
    <location>
        <position position="1"/>
    </location>
</feature>
<evidence type="ECO:0000256" key="7">
    <source>
        <dbReference type="ARBA" id="ARBA00023163"/>
    </source>
</evidence>
<feature type="domain" description="C2H2-type" evidence="10">
    <location>
        <begin position="5"/>
        <end position="32"/>
    </location>
</feature>
<dbReference type="Pfam" id="PF00096">
    <property type="entry name" value="zf-C2H2"/>
    <property type="match status" value="2"/>
</dbReference>
<dbReference type="GO" id="GO:0000981">
    <property type="term" value="F:DNA-binding transcription factor activity, RNA polymerase II-specific"/>
    <property type="evidence" value="ECO:0007669"/>
    <property type="project" value="TreeGrafter"/>
</dbReference>
<reference evidence="11 12" key="1">
    <citation type="submission" date="2019-09" db="EMBL/GenBank/DDBJ databases">
        <title>Bird 10,000 Genomes (B10K) Project - Family phase.</title>
        <authorList>
            <person name="Zhang G."/>
        </authorList>
    </citation>
    <scope>NUCLEOTIDE SEQUENCE [LARGE SCALE GENOMIC DNA]</scope>
    <source>
        <strain evidence="11">B10K-DU-021-33</strain>
        <tissue evidence="11">Mixed tissue sample</tissue>
    </source>
</reference>
<gene>
    <name evidence="11" type="primary">Znf813</name>
    <name evidence="11" type="ORF">CHRMAC_R15476</name>
</gene>
<evidence type="ECO:0000256" key="3">
    <source>
        <dbReference type="ARBA" id="ARBA00022737"/>
    </source>
</evidence>
<name>A0A7K5P4T6_CHRMC</name>
<comment type="caution">
    <text evidence="11">The sequence shown here is derived from an EMBL/GenBank/DDBJ whole genome shotgun (WGS) entry which is preliminary data.</text>
</comment>
<accession>A0A7K5P4T6</accession>
<dbReference type="GO" id="GO:0008270">
    <property type="term" value="F:zinc ion binding"/>
    <property type="evidence" value="ECO:0007669"/>
    <property type="project" value="UniProtKB-KW"/>
</dbReference>
<dbReference type="Proteomes" id="UP000524558">
    <property type="component" value="Unassembled WGS sequence"/>
</dbReference>
<evidence type="ECO:0000313" key="11">
    <source>
        <dbReference type="EMBL" id="NWT49487.1"/>
    </source>
</evidence>
<dbReference type="Gene3D" id="3.30.160.60">
    <property type="entry name" value="Classic Zinc Finger"/>
    <property type="match status" value="2"/>
</dbReference>
<dbReference type="FunFam" id="3.30.160.60:FF:002343">
    <property type="entry name" value="Zinc finger protein 33A"/>
    <property type="match status" value="1"/>
</dbReference>
<evidence type="ECO:0000256" key="2">
    <source>
        <dbReference type="ARBA" id="ARBA00022723"/>
    </source>
</evidence>
<dbReference type="InterPro" id="IPR036236">
    <property type="entry name" value="Znf_C2H2_sf"/>
</dbReference>
<dbReference type="SMART" id="SM00355">
    <property type="entry name" value="ZnF_C2H2"/>
    <property type="match status" value="2"/>
</dbReference>
<dbReference type="InterPro" id="IPR013087">
    <property type="entry name" value="Znf_C2H2_type"/>
</dbReference>
<sequence>GERPFTCTYCPMTFRDKQTLTIHQRLHTGEKPYKCGECGKTYIRKEGLKCHRRVHQGPPAVPEGGRCEEGS</sequence>
<organism evidence="11 12">
    <name type="scientific">Chroicocephalus maculipennis</name>
    <name type="common">Brown-hooded gull</name>
    <name type="synonym">Larus maculipennis</name>
    <dbReference type="NCBI Taxonomy" id="287016"/>
    <lineage>
        <taxon>Eukaryota</taxon>
        <taxon>Metazoa</taxon>
        <taxon>Chordata</taxon>
        <taxon>Craniata</taxon>
        <taxon>Vertebrata</taxon>
        <taxon>Euteleostomi</taxon>
        <taxon>Archelosauria</taxon>
        <taxon>Archosauria</taxon>
        <taxon>Dinosauria</taxon>
        <taxon>Saurischia</taxon>
        <taxon>Theropoda</taxon>
        <taxon>Coelurosauria</taxon>
        <taxon>Aves</taxon>
        <taxon>Neognathae</taxon>
        <taxon>Neoaves</taxon>
        <taxon>Charadriiformes</taxon>
        <taxon>Laridae</taxon>
        <taxon>Chroicocephalus</taxon>
    </lineage>
</organism>
<dbReference type="PANTHER" id="PTHR24394:SF48">
    <property type="entry name" value="ZINC FINGER PROTEIN 771"/>
    <property type="match status" value="1"/>
</dbReference>
<feature type="non-terminal residue" evidence="11">
    <location>
        <position position="71"/>
    </location>
</feature>
<evidence type="ECO:0000259" key="10">
    <source>
        <dbReference type="PROSITE" id="PS50157"/>
    </source>
</evidence>
<dbReference type="PROSITE" id="PS50157">
    <property type="entry name" value="ZINC_FINGER_C2H2_2"/>
    <property type="match status" value="2"/>
</dbReference>
<protein>
    <submittedName>
        <fullName evidence="11">ZN813 protein</fullName>
    </submittedName>
</protein>
<keyword evidence="8" id="KW-0539">Nucleus</keyword>
<dbReference type="GO" id="GO:0003677">
    <property type="term" value="F:DNA binding"/>
    <property type="evidence" value="ECO:0007669"/>
    <property type="project" value="UniProtKB-KW"/>
</dbReference>
<dbReference type="FunFam" id="3.30.160.60:FF:003017">
    <property type="entry name" value="Si:cabz01054396.2"/>
    <property type="match status" value="1"/>
</dbReference>
<dbReference type="PROSITE" id="PS00028">
    <property type="entry name" value="ZINC_FINGER_C2H2_1"/>
    <property type="match status" value="2"/>
</dbReference>
<keyword evidence="3" id="KW-0677">Repeat</keyword>
<keyword evidence="7" id="KW-0804">Transcription</keyword>
<proteinExistence type="predicted"/>
<keyword evidence="2" id="KW-0479">Metal-binding</keyword>
<keyword evidence="4 9" id="KW-0863">Zinc-finger</keyword>
<evidence type="ECO:0000256" key="8">
    <source>
        <dbReference type="ARBA" id="ARBA00023242"/>
    </source>
</evidence>
<dbReference type="AlphaFoldDB" id="A0A7K5P4T6"/>
<evidence type="ECO:0000256" key="4">
    <source>
        <dbReference type="ARBA" id="ARBA00022771"/>
    </source>
</evidence>
<comment type="subcellular location">
    <subcellularLocation>
        <location evidence="1">Nucleus</location>
    </subcellularLocation>
</comment>
<keyword evidence="5" id="KW-0862">Zinc</keyword>
<dbReference type="EMBL" id="VYZF01010810">
    <property type="protein sequence ID" value="NWT49487.1"/>
    <property type="molecule type" value="Genomic_DNA"/>
</dbReference>
<evidence type="ECO:0000256" key="5">
    <source>
        <dbReference type="ARBA" id="ARBA00022833"/>
    </source>
</evidence>
<feature type="domain" description="C2H2-type" evidence="10">
    <location>
        <begin position="33"/>
        <end position="60"/>
    </location>
</feature>
<keyword evidence="12" id="KW-1185">Reference proteome</keyword>
<dbReference type="PANTHER" id="PTHR24394">
    <property type="entry name" value="ZINC FINGER PROTEIN"/>
    <property type="match status" value="1"/>
</dbReference>
<dbReference type="SUPFAM" id="SSF57667">
    <property type="entry name" value="beta-beta-alpha zinc fingers"/>
    <property type="match status" value="1"/>
</dbReference>
<evidence type="ECO:0000313" key="12">
    <source>
        <dbReference type="Proteomes" id="UP000524558"/>
    </source>
</evidence>
<evidence type="ECO:0000256" key="1">
    <source>
        <dbReference type="ARBA" id="ARBA00004123"/>
    </source>
</evidence>
<dbReference type="GO" id="GO:0005634">
    <property type="term" value="C:nucleus"/>
    <property type="evidence" value="ECO:0007669"/>
    <property type="project" value="UniProtKB-SubCell"/>
</dbReference>
<evidence type="ECO:0000256" key="9">
    <source>
        <dbReference type="PROSITE-ProRule" id="PRU00042"/>
    </source>
</evidence>